<evidence type="ECO:0000256" key="1">
    <source>
        <dbReference type="ARBA" id="ARBA00003294"/>
    </source>
</evidence>
<dbReference type="EC" id="4.3.3.7" evidence="4 12"/>
<comment type="caution">
    <text evidence="12">Lacks conserved residue(s) required for the propagation of feature annotation.</text>
</comment>
<dbReference type="PANTHER" id="PTHR12128:SF66">
    <property type="entry name" value="4-HYDROXY-2-OXOGLUTARATE ALDOLASE, MITOCHONDRIAL"/>
    <property type="match status" value="1"/>
</dbReference>
<comment type="catalytic activity">
    <reaction evidence="11 12">
        <text>L-aspartate 4-semialdehyde + pyruvate = (2S,4S)-4-hydroxy-2,3,4,5-tetrahydrodipicolinate + H2O + H(+)</text>
        <dbReference type="Rhea" id="RHEA:34171"/>
        <dbReference type="ChEBI" id="CHEBI:15361"/>
        <dbReference type="ChEBI" id="CHEBI:15377"/>
        <dbReference type="ChEBI" id="CHEBI:15378"/>
        <dbReference type="ChEBI" id="CHEBI:67139"/>
        <dbReference type="ChEBI" id="CHEBI:537519"/>
        <dbReference type="EC" id="4.3.3.7"/>
    </reaction>
</comment>
<proteinExistence type="inferred from homology"/>
<protein>
    <recommendedName>
        <fullName evidence="4 12">4-hydroxy-tetrahydrodipicolinate synthase</fullName>
        <shortName evidence="12">HTPA synthase</shortName>
        <ecNumber evidence="4 12">4.3.3.7</ecNumber>
    </recommendedName>
</protein>
<evidence type="ECO:0000256" key="2">
    <source>
        <dbReference type="ARBA" id="ARBA00005120"/>
    </source>
</evidence>
<comment type="function">
    <text evidence="1 12">Catalyzes the condensation of (S)-aspartate-beta-semialdehyde [(S)-ASA] and pyruvate to 4-hydroxy-tetrahydrodipicolinate (HTPA).</text>
</comment>
<dbReference type="Pfam" id="PF00701">
    <property type="entry name" value="DHDPS"/>
    <property type="match status" value="1"/>
</dbReference>
<evidence type="ECO:0000256" key="8">
    <source>
        <dbReference type="ARBA" id="ARBA00023154"/>
    </source>
</evidence>
<dbReference type="KEGG" id="mind:mvi_26860"/>
<reference evidence="15" key="1">
    <citation type="submission" date="2020-11" db="EMBL/GenBank/DDBJ databases">
        <title>Complete genome sequence of a novel pathogenic Methylobacterium strain isolated from rice in Vietnam.</title>
        <authorList>
            <person name="Lai K."/>
            <person name="Okazaki S."/>
            <person name="Higashi K."/>
            <person name="Mori H."/>
            <person name="Toyoda A."/>
            <person name="Kurokawa K."/>
        </authorList>
    </citation>
    <scope>NUCLEOTIDE SEQUENCE</scope>
    <source>
        <strain evidence="15">VL1</strain>
    </source>
</reference>
<evidence type="ECO:0000313" key="15">
    <source>
        <dbReference type="EMBL" id="BCM84225.1"/>
    </source>
</evidence>
<dbReference type="Gene3D" id="3.20.20.70">
    <property type="entry name" value="Aldolase class I"/>
    <property type="match status" value="1"/>
</dbReference>
<feature type="binding site" evidence="12 14">
    <location>
        <position position="215"/>
    </location>
    <ligand>
        <name>pyruvate</name>
        <dbReference type="ChEBI" id="CHEBI:15361"/>
    </ligand>
</feature>
<dbReference type="NCBIfam" id="TIGR00674">
    <property type="entry name" value="dapA"/>
    <property type="match status" value="1"/>
</dbReference>
<comment type="subcellular location">
    <subcellularLocation>
        <location evidence="12">Cytoplasm</location>
    </subcellularLocation>
</comment>
<keyword evidence="10 12" id="KW-0704">Schiff base</keyword>
<dbReference type="InterPro" id="IPR013785">
    <property type="entry name" value="Aldolase_TIM"/>
</dbReference>
<comment type="caution">
    <text evidence="12">Was originally thought to be a dihydrodipicolinate synthase (DHDPS), catalyzing the condensation of (S)-aspartate-beta-semialdehyde [(S)-ASA] and pyruvate to dihydrodipicolinate (DHDP). However, it was shown in E.coli that the product of the enzymatic reaction is not dihydrodipicolinate but in fact (4S)-4-hydroxy-2,3,4,5-tetrahydro-(2S)-dipicolinic acid (HTPA), and that the consecutive dehydration reaction leading to DHDP is not spontaneous but catalyzed by DapB.</text>
</comment>
<dbReference type="GO" id="GO:0005737">
    <property type="term" value="C:cytoplasm"/>
    <property type="evidence" value="ECO:0007669"/>
    <property type="project" value="UniProtKB-SubCell"/>
</dbReference>
<evidence type="ECO:0000256" key="10">
    <source>
        <dbReference type="ARBA" id="ARBA00023270"/>
    </source>
</evidence>
<keyword evidence="9 12" id="KW-0456">Lyase</keyword>
<accession>A0A8H8WTX7</accession>
<feature type="binding site" evidence="12 14">
    <location>
        <position position="58"/>
    </location>
    <ligand>
        <name>pyruvate</name>
        <dbReference type="ChEBI" id="CHEBI:15361"/>
    </ligand>
</feature>
<dbReference type="UniPathway" id="UPA00034">
    <property type="reaction ID" value="UER00017"/>
</dbReference>
<evidence type="ECO:0000313" key="16">
    <source>
        <dbReference type="Proteomes" id="UP000663508"/>
    </source>
</evidence>
<sequence>MRRPRPTSSLPGRLGGALAALVTPFAAGGTRLDERALGDLVAWQVAQGSEGLVVAGTTGEGPTLTEPERARVLRVALEAAAGRVPVVAATGSNCTRTSVVRTRDAAAAGAAATLAVTPYYNRPTQDGLYWHYAAIVTAVDLPLLVQTVPARTGIDLAPATLARLAALPGVRGILDSTGDLARLATIERAAPGLLLLSGDDATAAAFTMLGGQGCVSVLANLVPGACAALQRAAREGDHARARLIQAGLMPLVAALSAETDPGPVKLALALLRPGVSPDLRLPLVRPRPETEAAIAAALSAAMAVSAHDPAPAGAAA</sequence>
<dbReference type="HAMAP" id="MF_00418">
    <property type="entry name" value="DapA"/>
    <property type="match status" value="1"/>
</dbReference>
<keyword evidence="6 12" id="KW-0028">Amino-acid biosynthesis</keyword>
<evidence type="ECO:0000256" key="9">
    <source>
        <dbReference type="ARBA" id="ARBA00023239"/>
    </source>
</evidence>
<feature type="site" description="Part of a proton relay during catalysis" evidence="12">
    <location>
        <position position="57"/>
    </location>
</feature>
<dbReference type="GO" id="GO:0008840">
    <property type="term" value="F:4-hydroxy-tetrahydrodipicolinate synthase activity"/>
    <property type="evidence" value="ECO:0007669"/>
    <property type="project" value="UniProtKB-UniRule"/>
</dbReference>
<dbReference type="CDD" id="cd00950">
    <property type="entry name" value="DHDPS"/>
    <property type="match status" value="1"/>
</dbReference>
<evidence type="ECO:0000256" key="4">
    <source>
        <dbReference type="ARBA" id="ARBA00012086"/>
    </source>
</evidence>
<dbReference type="InterPro" id="IPR020624">
    <property type="entry name" value="Schiff_base-form_aldolases_CS"/>
</dbReference>
<evidence type="ECO:0000256" key="5">
    <source>
        <dbReference type="ARBA" id="ARBA00022490"/>
    </source>
</evidence>
<comment type="subunit">
    <text evidence="12">Homotetramer; dimer of dimers.</text>
</comment>
<evidence type="ECO:0000256" key="7">
    <source>
        <dbReference type="ARBA" id="ARBA00022915"/>
    </source>
</evidence>
<evidence type="ECO:0000256" key="11">
    <source>
        <dbReference type="ARBA" id="ARBA00047836"/>
    </source>
</evidence>
<gene>
    <name evidence="15" type="primary">dapA_1</name>
    <name evidence="12" type="synonym">dapA</name>
    <name evidence="15" type="ORF">mvi_26860</name>
</gene>
<dbReference type="AlphaFoldDB" id="A0A8H8WTX7"/>
<dbReference type="PIRSF" id="PIRSF001365">
    <property type="entry name" value="DHDPS"/>
    <property type="match status" value="1"/>
</dbReference>
<feature type="site" description="Part of a proton relay during catalysis" evidence="12">
    <location>
        <position position="120"/>
    </location>
</feature>
<dbReference type="PANTHER" id="PTHR12128">
    <property type="entry name" value="DIHYDRODIPICOLINATE SYNTHASE"/>
    <property type="match status" value="1"/>
</dbReference>
<evidence type="ECO:0000256" key="3">
    <source>
        <dbReference type="ARBA" id="ARBA00007592"/>
    </source>
</evidence>
<dbReference type="RefSeq" id="WP_207183143.1">
    <property type="nucleotide sequence ID" value="NZ_AP024145.1"/>
</dbReference>
<comment type="pathway">
    <text evidence="2 12">Amino-acid biosynthesis; L-lysine biosynthesis via DAP pathway; (S)-tetrahydrodipicolinate from L-aspartate: step 3/4.</text>
</comment>
<evidence type="ECO:0000256" key="13">
    <source>
        <dbReference type="PIRNR" id="PIRNR001365"/>
    </source>
</evidence>
<evidence type="ECO:0000256" key="12">
    <source>
        <dbReference type="HAMAP-Rule" id="MF_00418"/>
    </source>
</evidence>
<dbReference type="PROSITE" id="PS00665">
    <property type="entry name" value="DHDPS_1"/>
    <property type="match status" value="1"/>
</dbReference>
<dbReference type="PRINTS" id="PR00146">
    <property type="entry name" value="DHPICSNTHASE"/>
</dbReference>
<dbReference type="GO" id="GO:0009089">
    <property type="term" value="P:lysine biosynthetic process via diaminopimelate"/>
    <property type="evidence" value="ECO:0007669"/>
    <property type="project" value="UniProtKB-UniRule"/>
</dbReference>
<keyword evidence="5 12" id="KW-0963">Cytoplasm</keyword>
<dbReference type="EMBL" id="AP024145">
    <property type="protein sequence ID" value="BCM84225.1"/>
    <property type="molecule type" value="Genomic_DNA"/>
</dbReference>
<dbReference type="Proteomes" id="UP000663508">
    <property type="component" value="Chromosome"/>
</dbReference>
<name>A0A8H8WTX7_9HYPH</name>
<dbReference type="InterPro" id="IPR002220">
    <property type="entry name" value="DapA-like"/>
</dbReference>
<dbReference type="InterPro" id="IPR005263">
    <property type="entry name" value="DapA"/>
</dbReference>
<dbReference type="SUPFAM" id="SSF51569">
    <property type="entry name" value="Aldolase"/>
    <property type="match status" value="1"/>
</dbReference>
<keyword evidence="7 12" id="KW-0220">Diaminopimelate biosynthesis</keyword>
<organism evidence="15 16">
    <name type="scientific">Methylobacterium indicum</name>
    <dbReference type="NCBI Taxonomy" id="1775910"/>
    <lineage>
        <taxon>Bacteria</taxon>
        <taxon>Pseudomonadati</taxon>
        <taxon>Pseudomonadota</taxon>
        <taxon>Alphaproteobacteria</taxon>
        <taxon>Hyphomicrobiales</taxon>
        <taxon>Methylobacteriaceae</taxon>
        <taxon>Methylobacterium</taxon>
    </lineage>
</organism>
<dbReference type="GO" id="GO:0019877">
    <property type="term" value="P:diaminopimelate biosynthetic process"/>
    <property type="evidence" value="ECO:0007669"/>
    <property type="project" value="UniProtKB-UniRule"/>
</dbReference>
<dbReference type="SMART" id="SM01130">
    <property type="entry name" value="DHDPS"/>
    <property type="match status" value="1"/>
</dbReference>
<evidence type="ECO:0000256" key="6">
    <source>
        <dbReference type="ARBA" id="ARBA00022605"/>
    </source>
</evidence>
<keyword evidence="8 12" id="KW-0457">Lysine biosynthesis</keyword>
<comment type="similarity">
    <text evidence="3 12 13">Belongs to the DapA family.</text>
</comment>
<evidence type="ECO:0000256" key="14">
    <source>
        <dbReference type="PIRSR" id="PIRSR001365-2"/>
    </source>
</evidence>